<evidence type="ECO:0000313" key="2">
    <source>
        <dbReference type="EMBL" id="VFK71774.1"/>
    </source>
</evidence>
<proteinExistence type="predicted"/>
<dbReference type="EMBL" id="CAADFY010000309">
    <property type="protein sequence ID" value="VFK62503.1"/>
    <property type="molecule type" value="Genomic_DNA"/>
</dbReference>
<name>A0A451B0G8_9GAMM</name>
<reference evidence="2" key="1">
    <citation type="submission" date="2019-02" db="EMBL/GenBank/DDBJ databases">
        <authorList>
            <person name="Gruber-Vodicka R. H."/>
            <person name="Seah K. B. B."/>
        </authorList>
    </citation>
    <scope>NUCLEOTIDE SEQUENCE</scope>
    <source>
        <strain evidence="2">BECK_BY2</strain>
        <strain evidence="1">BECK_BY3</strain>
    </source>
</reference>
<dbReference type="AlphaFoldDB" id="A0A451B0G8"/>
<accession>A0A451B0G8</accession>
<gene>
    <name evidence="2" type="ORF">BECKTUN1418E_GA0071001_12953</name>
    <name evidence="1" type="ORF">BECKTUN1418F_GA0071002_13092</name>
</gene>
<dbReference type="SUPFAM" id="SSF53335">
    <property type="entry name" value="S-adenosyl-L-methionine-dependent methyltransferases"/>
    <property type="match status" value="1"/>
</dbReference>
<evidence type="ECO:0000313" key="1">
    <source>
        <dbReference type="EMBL" id="VFK62503.1"/>
    </source>
</evidence>
<sequence>MVAAYLLNYARTREELLRMCQNIYLNLKPDGRFVTINGDLEQPPDSYPTLKKYGYTKTISGPLMEGAPITVILDPESPEEVRFDNYYLSNATYDWAFRKVGFKEVFRHPIRISPEGIRKFGREYWEDFLENPGIVCIECVK</sequence>
<dbReference type="EMBL" id="CAADFV010000295">
    <property type="protein sequence ID" value="VFK71774.1"/>
    <property type="molecule type" value="Genomic_DNA"/>
</dbReference>
<dbReference type="Gene3D" id="3.40.50.150">
    <property type="entry name" value="Vaccinia Virus protein VP39"/>
    <property type="match status" value="1"/>
</dbReference>
<organism evidence="2">
    <name type="scientific">Candidatus Kentrum sp. TUN</name>
    <dbReference type="NCBI Taxonomy" id="2126343"/>
    <lineage>
        <taxon>Bacteria</taxon>
        <taxon>Pseudomonadati</taxon>
        <taxon>Pseudomonadota</taxon>
        <taxon>Gammaproteobacteria</taxon>
        <taxon>Candidatus Kentrum</taxon>
    </lineage>
</organism>
<evidence type="ECO:0008006" key="3">
    <source>
        <dbReference type="Google" id="ProtNLM"/>
    </source>
</evidence>
<protein>
    <recommendedName>
        <fullName evidence="3">Methyltransferase domain-containing protein</fullName>
    </recommendedName>
</protein>
<dbReference type="InterPro" id="IPR029063">
    <property type="entry name" value="SAM-dependent_MTases_sf"/>
</dbReference>